<proteinExistence type="predicted"/>
<sequence>MRLVSFDAFRTLRLPGVRYVKPENFLQQRATVEAADWILFPEYWQIGALVFGLHKRIFPSLPSYLLGHDKIEMTRAFQAIAPHHVPETLIEANTPECAARVWDSLVAPFVAKIPRSSMGEGVFLIETHSDWETYLAKTPTIYAQEYLPIDRDLRIVIVGEQIVSAFWRLQSHDGFHNNLARGGRIGDAAIPAAATELALFLANTLGIDHAGFDIAMVGGHPYVLEFNRLFGHQGLGGQHDQLAEAMLAYLRKYSDHHEPHDPIRPNPILPIAI</sequence>
<dbReference type="Gene3D" id="3.30.470.20">
    <property type="entry name" value="ATP-grasp fold, B domain"/>
    <property type="match status" value="1"/>
</dbReference>
<dbReference type="Pfam" id="PF08443">
    <property type="entry name" value="RimK"/>
    <property type="match status" value="1"/>
</dbReference>
<dbReference type="GO" id="GO:0046872">
    <property type="term" value="F:metal ion binding"/>
    <property type="evidence" value="ECO:0007669"/>
    <property type="project" value="InterPro"/>
</dbReference>
<keyword evidence="4" id="KW-0436">Ligase</keyword>
<accession>A0A1D8IKW5</accession>
<dbReference type="GO" id="GO:0005737">
    <property type="term" value="C:cytoplasm"/>
    <property type="evidence" value="ECO:0007669"/>
    <property type="project" value="TreeGrafter"/>
</dbReference>
<dbReference type="InterPro" id="IPR013651">
    <property type="entry name" value="ATP-grasp_RimK-type"/>
</dbReference>
<gene>
    <name evidence="4" type="ORF">BI364_03075</name>
</gene>
<evidence type="ECO:0000313" key="5">
    <source>
        <dbReference type="Proteomes" id="UP000095401"/>
    </source>
</evidence>
<keyword evidence="1" id="KW-0464">Manganese</keyword>
<protein>
    <submittedName>
        <fullName evidence="4">Alpha-L-glutamate ligase</fullName>
    </submittedName>
</protein>
<dbReference type="AlphaFoldDB" id="A0A1D8IKW5"/>
<evidence type="ECO:0000256" key="1">
    <source>
        <dbReference type="ARBA" id="ARBA00023211"/>
    </source>
</evidence>
<evidence type="ECO:0000313" key="4">
    <source>
        <dbReference type="EMBL" id="AOU97118.1"/>
    </source>
</evidence>
<organism evidence="4 5">
    <name type="scientific">Acidihalobacter yilgarnensis</name>
    <dbReference type="NCBI Taxonomy" id="2819280"/>
    <lineage>
        <taxon>Bacteria</taxon>
        <taxon>Pseudomonadati</taxon>
        <taxon>Pseudomonadota</taxon>
        <taxon>Gammaproteobacteria</taxon>
        <taxon>Chromatiales</taxon>
        <taxon>Ectothiorhodospiraceae</taxon>
        <taxon>Acidihalobacter</taxon>
    </lineage>
</organism>
<dbReference type="GO" id="GO:0009432">
    <property type="term" value="P:SOS response"/>
    <property type="evidence" value="ECO:0007669"/>
    <property type="project" value="TreeGrafter"/>
</dbReference>
<dbReference type="GO" id="GO:0005524">
    <property type="term" value="F:ATP binding"/>
    <property type="evidence" value="ECO:0007669"/>
    <property type="project" value="UniProtKB-UniRule"/>
</dbReference>
<evidence type="ECO:0000256" key="2">
    <source>
        <dbReference type="PROSITE-ProRule" id="PRU00409"/>
    </source>
</evidence>
<dbReference type="SUPFAM" id="SSF56059">
    <property type="entry name" value="Glutathione synthetase ATP-binding domain-like"/>
    <property type="match status" value="1"/>
</dbReference>
<keyword evidence="2" id="KW-0067">ATP-binding</keyword>
<dbReference type="Proteomes" id="UP000095401">
    <property type="component" value="Chromosome"/>
</dbReference>
<dbReference type="PROSITE" id="PS50975">
    <property type="entry name" value="ATP_GRASP"/>
    <property type="match status" value="1"/>
</dbReference>
<name>A0A1D8IKW5_9GAMM</name>
<dbReference type="PANTHER" id="PTHR21621:SF0">
    <property type="entry name" value="BETA-CITRYLGLUTAMATE SYNTHASE B-RELATED"/>
    <property type="match status" value="1"/>
</dbReference>
<reference evidence="5" key="1">
    <citation type="submission" date="2016-09" db="EMBL/GenBank/DDBJ databases">
        <title>Acidihalobacter prosperus F5.</title>
        <authorList>
            <person name="Khaleque H.N."/>
            <person name="Ramsay J.P."/>
            <person name="Kaksonen A.H."/>
            <person name="Boxall N.J."/>
            <person name="Watkin E.L.J."/>
        </authorList>
    </citation>
    <scope>NUCLEOTIDE SEQUENCE [LARGE SCALE GENOMIC DNA]</scope>
    <source>
        <strain evidence="5">F5</strain>
    </source>
</reference>
<dbReference type="InterPro" id="IPR011761">
    <property type="entry name" value="ATP-grasp"/>
</dbReference>
<evidence type="ECO:0000259" key="3">
    <source>
        <dbReference type="PROSITE" id="PS50975"/>
    </source>
</evidence>
<dbReference type="EMBL" id="CP017415">
    <property type="protein sequence ID" value="AOU97118.1"/>
    <property type="molecule type" value="Genomic_DNA"/>
</dbReference>
<keyword evidence="2" id="KW-0547">Nucleotide-binding</keyword>
<dbReference type="RefSeq" id="WP_070077506.1">
    <property type="nucleotide sequence ID" value="NZ_CP017415.1"/>
</dbReference>
<dbReference type="PANTHER" id="PTHR21621">
    <property type="entry name" value="RIBOSOMAL PROTEIN S6 MODIFICATION PROTEIN"/>
    <property type="match status" value="1"/>
</dbReference>
<dbReference type="KEGG" id="aprs:BI364_03075"/>
<dbReference type="GO" id="GO:0018169">
    <property type="term" value="F:ribosomal S6-glutamic acid ligase activity"/>
    <property type="evidence" value="ECO:0007669"/>
    <property type="project" value="TreeGrafter"/>
</dbReference>
<keyword evidence="5" id="KW-1185">Reference proteome</keyword>
<feature type="domain" description="ATP-grasp" evidence="3">
    <location>
        <begin position="75"/>
        <end position="255"/>
    </location>
</feature>